<sequence>MGCGSSRFCITRGGDTSHLYTRLSLLNRPSDRALTDSCHSSSKPVLKGMDHKKREKTGKEEACIDEESSTEEDLNDRDDDINSYQSPSFRVYCVPSEFDDENSEGDNNPEEIKEDQKMDVQIYNKVMA</sequence>
<keyword evidence="3" id="KW-1185">Reference proteome</keyword>
<dbReference type="Proteomes" id="UP001396334">
    <property type="component" value="Unassembled WGS sequence"/>
</dbReference>
<gene>
    <name evidence="2" type="ORF">V6N11_049007</name>
</gene>
<reference evidence="2 3" key="1">
    <citation type="journal article" date="2024" name="G3 (Bethesda)">
        <title>Genome assembly of Hibiscus sabdariffa L. provides insights into metabolisms of medicinal natural products.</title>
        <authorList>
            <person name="Kim T."/>
        </authorList>
    </citation>
    <scope>NUCLEOTIDE SEQUENCE [LARGE SCALE GENOMIC DNA]</scope>
    <source>
        <strain evidence="2">TK-2024</strain>
        <tissue evidence="2">Old leaves</tissue>
    </source>
</reference>
<evidence type="ECO:0000256" key="1">
    <source>
        <dbReference type="SAM" id="MobiDB-lite"/>
    </source>
</evidence>
<feature type="compositionally biased region" description="Acidic residues" evidence="1">
    <location>
        <begin position="63"/>
        <end position="81"/>
    </location>
</feature>
<feature type="region of interest" description="Disordered" evidence="1">
    <location>
        <begin position="31"/>
        <end position="118"/>
    </location>
</feature>
<comment type="caution">
    <text evidence="2">The sequence shown here is derived from an EMBL/GenBank/DDBJ whole genome shotgun (WGS) entry which is preliminary data.</text>
</comment>
<accession>A0ABR2PWY8</accession>
<name>A0ABR2PWY8_9ROSI</name>
<evidence type="ECO:0000313" key="2">
    <source>
        <dbReference type="EMBL" id="KAK8992948.1"/>
    </source>
</evidence>
<feature type="compositionally biased region" description="Acidic residues" evidence="1">
    <location>
        <begin position="97"/>
        <end position="109"/>
    </location>
</feature>
<organism evidence="2 3">
    <name type="scientific">Hibiscus sabdariffa</name>
    <name type="common">roselle</name>
    <dbReference type="NCBI Taxonomy" id="183260"/>
    <lineage>
        <taxon>Eukaryota</taxon>
        <taxon>Viridiplantae</taxon>
        <taxon>Streptophyta</taxon>
        <taxon>Embryophyta</taxon>
        <taxon>Tracheophyta</taxon>
        <taxon>Spermatophyta</taxon>
        <taxon>Magnoliopsida</taxon>
        <taxon>eudicotyledons</taxon>
        <taxon>Gunneridae</taxon>
        <taxon>Pentapetalae</taxon>
        <taxon>rosids</taxon>
        <taxon>malvids</taxon>
        <taxon>Malvales</taxon>
        <taxon>Malvaceae</taxon>
        <taxon>Malvoideae</taxon>
        <taxon>Hibiscus</taxon>
    </lineage>
</organism>
<evidence type="ECO:0000313" key="3">
    <source>
        <dbReference type="Proteomes" id="UP001396334"/>
    </source>
</evidence>
<proteinExistence type="predicted"/>
<protein>
    <submittedName>
        <fullName evidence="2">Uncharacterized protein</fullName>
    </submittedName>
</protein>
<dbReference type="EMBL" id="JBBPBN010000050">
    <property type="protein sequence ID" value="KAK8992948.1"/>
    <property type="molecule type" value="Genomic_DNA"/>
</dbReference>